<accession>A0A6J7EV37</accession>
<dbReference type="Gene3D" id="1.10.260.40">
    <property type="entry name" value="lambda repressor-like DNA-binding domains"/>
    <property type="match status" value="1"/>
</dbReference>
<dbReference type="SMART" id="SM00530">
    <property type="entry name" value="HTH_XRE"/>
    <property type="match status" value="1"/>
</dbReference>
<dbReference type="Pfam" id="PF01381">
    <property type="entry name" value="HTH_3"/>
    <property type="match status" value="1"/>
</dbReference>
<dbReference type="InterPro" id="IPR010982">
    <property type="entry name" value="Lambda_DNA-bd_dom_sf"/>
</dbReference>
<dbReference type="AlphaFoldDB" id="A0A6J7EV37"/>
<organism evidence="2">
    <name type="scientific">freshwater metagenome</name>
    <dbReference type="NCBI Taxonomy" id="449393"/>
    <lineage>
        <taxon>unclassified sequences</taxon>
        <taxon>metagenomes</taxon>
        <taxon>ecological metagenomes</taxon>
    </lineage>
</organism>
<sequence>MSGNLDEYVVIGAQSLGRSIREFRRRRHISQQTLAEQVGVHRSYLSEMESGATTEALDRIIRTLSALDLEIVIRERSR</sequence>
<gene>
    <name evidence="2" type="ORF">UFOPK3376_02016</name>
</gene>
<proteinExistence type="predicted"/>
<evidence type="ECO:0000313" key="2">
    <source>
        <dbReference type="EMBL" id="CAB4884925.1"/>
    </source>
</evidence>
<evidence type="ECO:0000259" key="1">
    <source>
        <dbReference type="PROSITE" id="PS50943"/>
    </source>
</evidence>
<dbReference type="InterPro" id="IPR001387">
    <property type="entry name" value="Cro/C1-type_HTH"/>
</dbReference>
<reference evidence="2" key="1">
    <citation type="submission" date="2020-05" db="EMBL/GenBank/DDBJ databases">
        <authorList>
            <person name="Chiriac C."/>
            <person name="Salcher M."/>
            <person name="Ghai R."/>
            <person name="Kavagutti S V."/>
        </authorList>
    </citation>
    <scope>NUCLEOTIDE SEQUENCE</scope>
</reference>
<protein>
    <submittedName>
        <fullName evidence="2">Unannotated protein</fullName>
    </submittedName>
</protein>
<dbReference type="CDD" id="cd00093">
    <property type="entry name" value="HTH_XRE"/>
    <property type="match status" value="1"/>
</dbReference>
<dbReference type="EMBL" id="CAFBLP010000054">
    <property type="protein sequence ID" value="CAB4884925.1"/>
    <property type="molecule type" value="Genomic_DNA"/>
</dbReference>
<dbReference type="GO" id="GO:0003677">
    <property type="term" value="F:DNA binding"/>
    <property type="evidence" value="ECO:0007669"/>
    <property type="project" value="InterPro"/>
</dbReference>
<dbReference type="PROSITE" id="PS50943">
    <property type="entry name" value="HTH_CROC1"/>
    <property type="match status" value="1"/>
</dbReference>
<dbReference type="SUPFAM" id="SSF47413">
    <property type="entry name" value="lambda repressor-like DNA-binding domains"/>
    <property type="match status" value="1"/>
</dbReference>
<name>A0A6J7EV37_9ZZZZ</name>
<feature type="domain" description="HTH cro/C1-type" evidence="1">
    <location>
        <begin position="20"/>
        <end position="74"/>
    </location>
</feature>